<dbReference type="EMBL" id="CAMPGE010001832">
    <property type="protein sequence ID" value="CAI2360633.1"/>
    <property type="molecule type" value="Genomic_DNA"/>
</dbReference>
<keyword evidence="3" id="KW-1185">Reference proteome</keyword>
<feature type="compositionally biased region" description="Basic and acidic residues" evidence="1">
    <location>
        <begin position="233"/>
        <end position="246"/>
    </location>
</feature>
<evidence type="ECO:0000256" key="1">
    <source>
        <dbReference type="SAM" id="MobiDB-lite"/>
    </source>
</evidence>
<proteinExistence type="predicted"/>
<feature type="compositionally biased region" description="Polar residues" evidence="1">
    <location>
        <begin position="16"/>
        <end position="37"/>
    </location>
</feature>
<feature type="compositionally biased region" description="Basic and acidic residues" evidence="1">
    <location>
        <begin position="92"/>
        <end position="110"/>
    </location>
</feature>
<feature type="compositionally biased region" description="Basic and acidic residues" evidence="1">
    <location>
        <begin position="1"/>
        <end position="11"/>
    </location>
</feature>
<feature type="region of interest" description="Disordered" evidence="1">
    <location>
        <begin position="73"/>
        <end position="266"/>
    </location>
</feature>
<accession>A0AAD1U280</accession>
<protein>
    <submittedName>
        <fullName evidence="2">Uncharacterized protein</fullName>
    </submittedName>
</protein>
<organism evidence="2 3">
    <name type="scientific">Euplotes crassus</name>
    <dbReference type="NCBI Taxonomy" id="5936"/>
    <lineage>
        <taxon>Eukaryota</taxon>
        <taxon>Sar</taxon>
        <taxon>Alveolata</taxon>
        <taxon>Ciliophora</taxon>
        <taxon>Intramacronucleata</taxon>
        <taxon>Spirotrichea</taxon>
        <taxon>Hypotrichia</taxon>
        <taxon>Euplotida</taxon>
        <taxon>Euplotidae</taxon>
        <taxon>Moneuplotes</taxon>
    </lineage>
</organism>
<feature type="region of interest" description="Disordered" evidence="1">
    <location>
        <begin position="1"/>
        <end position="49"/>
    </location>
</feature>
<reference evidence="2" key="1">
    <citation type="submission" date="2023-07" db="EMBL/GenBank/DDBJ databases">
        <authorList>
            <consortium name="AG Swart"/>
            <person name="Singh M."/>
            <person name="Singh A."/>
            <person name="Seah K."/>
            <person name="Emmerich C."/>
        </authorList>
    </citation>
    <scope>NUCLEOTIDE SEQUENCE</scope>
    <source>
        <strain evidence="2">DP1</strain>
    </source>
</reference>
<evidence type="ECO:0000313" key="3">
    <source>
        <dbReference type="Proteomes" id="UP001295684"/>
    </source>
</evidence>
<name>A0AAD1U280_EUPCR</name>
<sequence>MDQDPQLKDLFEPSSEENSQNDHGFTQGSKKFYSQDSAMAPPKVSRSKQRELAFLKRAQEIGLEPYNEYHGKKKTMIKKQTPGKDLIFSNIRHKESTSQQRRDHASRDEQQLSNKSLALKTGTNKEKIQKHKLHQSQRTVGKKTFECEEAKPSNGVAQKRVEVIEISSKTSSSGNYSTPIESCPPIENCPSVESCPPVDHKAHEVVSLDSSNSDDKNIDDQPLNPKQKKRDKKKEQVDAKNARDFDSSPPKKSRMVSSTPTVNSEVMDKYLQQTPPDQIEIVEFDSRPKWPTENCSNFQDQLKLIASQRKRNKADTLGSNMFQEMKSTLSNIEASMDSPQGPIQKEYIHLKESIYPFWQSTFHHLEWNDDSDANKIKSREELKERMLDSLQYFSGHKLYRYADPEDVKRGLLQNYPFVEDSDSKTEVKLLEGKFHMLKIIVDGITKKIRVSIIKKDFT</sequence>
<gene>
    <name evidence="2" type="ORF">ECRASSUSDP1_LOCUS1937</name>
</gene>
<feature type="compositionally biased region" description="Polar residues" evidence="1">
    <location>
        <begin position="255"/>
        <end position="264"/>
    </location>
</feature>
<dbReference type="AlphaFoldDB" id="A0AAD1U280"/>
<dbReference type="Proteomes" id="UP001295684">
    <property type="component" value="Unassembled WGS sequence"/>
</dbReference>
<comment type="caution">
    <text evidence="2">The sequence shown here is derived from an EMBL/GenBank/DDBJ whole genome shotgun (WGS) entry which is preliminary data.</text>
</comment>
<evidence type="ECO:0000313" key="2">
    <source>
        <dbReference type="EMBL" id="CAI2360633.1"/>
    </source>
</evidence>
<feature type="compositionally biased region" description="Low complexity" evidence="1">
    <location>
        <begin position="167"/>
        <end position="177"/>
    </location>
</feature>